<dbReference type="GeneID" id="63741642"/>
<comment type="caution">
    <text evidence="1">The sequence shown here is derived from an EMBL/GenBank/DDBJ whole genome shotgun (WGS) entry which is preliminary data.</text>
</comment>
<dbReference type="PANTHER" id="PTHR42052:SF1">
    <property type="entry name" value="ABM DOMAIN-CONTAINING PROTEIN"/>
    <property type="match status" value="1"/>
</dbReference>
<evidence type="ECO:0000313" key="1">
    <source>
        <dbReference type="EMBL" id="KHN94960.1"/>
    </source>
</evidence>
<gene>
    <name evidence="1" type="ORF">MAM_07187</name>
</gene>
<evidence type="ECO:0000313" key="2">
    <source>
        <dbReference type="Proteomes" id="UP000030816"/>
    </source>
</evidence>
<dbReference type="EMBL" id="AZHE01000028">
    <property type="protein sequence ID" value="KHN94960.1"/>
    <property type="molecule type" value="Genomic_DNA"/>
</dbReference>
<dbReference type="RefSeq" id="XP_040676026.1">
    <property type="nucleotide sequence ID" value="XM_040825985.1"/>
</dbReference>
<dbReference type="HOGENOM" id="CLU_062848_0_0_1"/>
<dbReference type="OrthoDB" id="3542212at2759"/>
<accession>A0A0B2WPP3</accession>
<evidence type="ECO:0008006" key="3">
    <source>
        <dbReference type="Google" id="ProtNLM"/>
    </source>
</evidence>
<proteinExistence type="predicted"/>
<dbReference type="Proteomes" id="UP000030816">
    <property type="component" value="Unassembled WGS sequence"/>
</dbReference>
<protein>
    <recommendedName>
        <fullName evidence="3">ABM domain-containing protein</fullName>
    </recommendedName>
</protein>
<name>A0A0B2WPP3_METAS</name>
<dbReference type="AlphaFoldDB" id="A0A0B2WPP3"/>
<sequence>MPVTEFAIIRLRRGGFDELDFLEALMEVQEVQDSWAQVNHPRSLSPDSSMSSMYIEQSDPPSLLVTASWDSPEEHGEWIRSPDNQVCNAKLSHYIKPGCGSVRLLHLRPAGRDDQLRGAFLDKEAFNVVRITVEPGRKRDKLQEAYEMGERNAYLMDDEQKLWAGWSIEKLHGHEELVVFWTDRLADDGVRKLIALGDRSEQRRFRHVV</sequence>
<reference evidence="1 2" key="1">
    <citation type="journal article" date="2014" name="Proc. Natl. Acad. Sci. U.S.A.">
        <title>Trajectory and genomic determinants of fungal-pathogen speciation and host adaptation.</title>
        <authorList>
            <person name="Hu X."/>
            <person name="Xiao G."/>
            <person name="Zheng P."/>
            <person name="Shang Y."/>
            <person name="Su Y."/>
            <person name="Zhang X."/>
            <person name="Liu X."/>
            <person name="Zhan S."/>
            <person name="St Leger R.J."/>
            <person name="Wang C."/>
        </authorList>
    </citation>
    <scope>NUCLEOTIDE SEQUENCE [LARGE SCALE GENOMIC DNA]</scope>
    <source>
        <strain evidence="1 2">ARSEF 1941</strain>
    </source>
</reference>
<keyword evidence="2" id="KW-1185">Reference proteome</keyword>
<dbReference type="PANTHER" id="PTHR42052">
    <property type="entry name" value="ABM DOMAIN-CONTAINING PROTEIN"/>
    <property type="match status" value="1"/>
</dbReference>
<organism evidence="1 2">
    <name type="scientific">Metarhizium album (strain ARSEF 1941)</name>
    <dbReference type="NCBI Taxonomy" id="1081103"/>
    <lineage>
        <taxon>Eukaryota</taxon>
        <taxon>Fungi</taxon>
        <taxon>Dikarya</taxon>
        <taxon>Ascomycota</taxon>
        <taxon>Pezizomycotina</taxon>
        <taxon>Sordariomycetes</taxon>
        <taxon>Hypocreomycetidae</taxon>
        <taxon>Hypocreales</taxon>
        <taxon>Clavicipitaceae</taxon>
        <taxon>Metarhizium</taxon>
    </lineage>
</organism>